<organism evidence="1 2">
    <name type="scientific">Phanerochaete sordida</name>
    <dbReference type="NCBI Taxonomy" id="48140"/>
    <lineage>
        <taxon>Eukaryota</taxon>
        <taxon>Fungi</taxon>
        <taxon>Dikarya</taxon>
        <taxon>Basidiomycota</taxon>
        <taxon>Agaricomycotina</taxon>
        <taxon>Agaricomycetes</taxon>
        <taxon>Polyporales</taxon>
        <taxon>Phanerochaetaceae</taxon>
        <taxon>Phanerochaete</taxon>
    </lineage>
</organism>
<name>A0A9P3LEE1_9APHY</name>
<proteinExistence type="predicted"/>
<dbReference type="Proteomes" id="UP000703269">
    <property type="component" value="Unassembled WGS sequence"/>
</dbReference>
<evidence type="ECO:0000313" key="2">
    <source>
        <dbReference type="Proteomes" id="UP000703269"/>
    </source>
</evidence>
<keyword evidence="2" id="KW-1185">Reference proteome</keyword>
<gene>
    <name evidence="1" type="ORF">PsYK624_083080</name>
</gene>
<evidence type="ECO:0000313" key="1">
    <source>
        <dbReference type="EMBL" id="GJE92155.1"/>
    </source>
</evidence>
<dbReference type="AlphaFoldDB" id="A0A9P3LEE1"/>
<accession>A0A9P3LEE1</accession>
<protein>
    <submittedName>
        <fullName evidence="1">Uncharacterized protein</fullName>
    </submittedName>
</protein>
<dbReference type="EMBL" id="BPQB01000025">
    <property type="protein sequence ID" value="GJE92155.1"/>
    <property type="molecule type" value="Genomic_DNA"/>
</dbReference>
<reference evidence="1 2" key="1">
    <citation type="submission" date="2021-08" db="EMBL/GenBank/DDBJ databases">
        <title>Draft Genome Sequence of Phanerochaete sordida strain YK-624.</title>
        <authorList>
            <person name="Mori T."/>
            <person name="Dohra H."/>
            <person name="Suzuki T."/>
            <person name="Kawagishi H."/>
            <person name="Hirai H."/>
        </authorList>
    </citation>
    <scope>NUCLEOTIDE SEQUENCE [LARGE SCALE GENOMIC DNA]</scope>
    <source>
        <strain evidence="1 2">YK-624</strain>
    </source>
</reference>
<sequence>MHCWVPDCLASLRPATPQVLRGNRKRTCGVDMRHWRTPHCNPNGSVSFASLAIVFGLGQSTMPSIWLNLHKSTP</sequence>
<comment type="caution">
    <text evidence="1">The sequence shown here is derived from an EMBL/GenBank/DDBJ whole genome shotgun (WGS) entry which is preliminary data.</text>
</comment>